<keyword evidence="1" id="KW-0812">Transmembrane</keyword>
<protein>
    <submittedName>
        <fullName evidence="3">Transglycosylase SLT domain-containing protein</fullName>
    </submittedName>
</protein>
<dbReference type="Proteomes" id="UP001152321">
    <property type="component" value="Unassembled WGS sequence"/>
</dbReference>
<evidence type="ECO:0000313" key="3">
    <source>
        <dbReference type="EMBL" id="MDG0815661.1"/>
    </source>
</evidence>
<sequence length="432" mass="47612">MKPSTSSYFAKLLLMNVCSAFLLGMNYGIAPSSFELASKAQPTEAQPSDAEQIAPVIEHALDQVNRAKNIQSLFGWFDNNSTKNCEDCVKQISNMRYAQCSSSDKNGYMEKELENMSTSNSLLGRLIRKNIRPDSIIKPICMQMSMELGRSALPRSSYKTCSKSNGYGSGVGAACVSENHFKLINNSFDLVSTCMKDFIASGESDEMKKLDVRAVYALVNVESGFHMNAVSGTGAGGIGQFTSAAIKDVNLNELPEVRNSLESNSNPVCGRMSMELLDSMSPMRDASSKSCDRISLKNGNPVKNMLYSFAYLRGVKKDLDRAIFKSKDFSKKFKLSEYDLAKIKRAMMVWSHNTGSAGTLTPTKALLRTLYRNKPVTDADTFINQLQQYMQKYPASANAGRARRKETSQYFPKITTLLNKIETNAGGGSCVN</sequence>
<feature type="transmembrane region" description="Helical" evidence="1">
    <location>
        <begin position="12"/>
        <end position="30"/>
    </location>
</feature>
<feature type="domain" description="Transglycosylase SLT" evidence="2">
    <location>
        <begin position="204"/>
        <end position="262"/>
    </location>
</feature>
<keyword evidence="1" id="KW-1133">Transmembrane helix</keyword>
<dbReference type="Gene3D" id="1.10.530.10">
    <property type="match status" value="1"/>
</dbReference>
<evidence type="ECO:0000313" key="4">
    <source>
        <dbReference type="Proteomes" id="UP001152321"/>
    </source>
</evidence>
<organism evidence="3 4">
    <name type="scientific">Bdellovibrio svalbardensis</name>
    <dbReference type="NCBI Taxonomy" id="2972972"/>
    <lineage>
        <taxon>Bacteria</taxon>
        <taxon>Pseudomonadati</taxon>
        <taxon>Bdellovibrionota</taxon>
        <taxon>Bdellovibrionia</taxon>
        <taxon>Bdellovibrionales</taxon>
        <taxon>Pseudobdellovibrionaceae</taxon>
        <taxon>Bdellovibrio</taxon>
    </lineage>
</organism>
<accession>A0ABT6DFQ1</accession>
<keyword evidence="1" id="KW-0472">Membrane</keyword>
<comment type="caution">
    <text evidence="3">The sequence shown here is derived from an EMBL/GenBank/DDBJ whole genome shotgun (WGS) entry which is preliminary data.</text>
</comment>
<evidence type="ECO:0000256" key="1">
    <source>
        <dbReference type="SAM" id="Phobius"/>
    </source>
</evidence>
<proteinExistence type="predicted"/>
<keyword evidence="4" id="KW-1185">Reference proteome</keyword>
<dbReference type="Pfam" id="PF01464">
    <property type="entry name" value="SLT"/>
    <property type="match status" value="1"/>
</dbReference>
<dbReference type="RefSeq" id="WP_277577134.1">
    <property type="nucleotide sequence ID" value="NZ_JANRMI010000001.1"/>
</dbReference>
<dbReference type="EMBL" id="JANRMI010000001">
    <property type="protein sequence ID" value="MDG0815661.1"/>
    <property type="molecule type" value="Genomic_DNA"/>
</dbReference>
<gene>
    <name evidence="3" type="ORF">NWE73_04745</name>
</gene>
<reference evidence="3" key="1">
    <citation type="submission" date="2022-08" db="EMBL/GenBank/DDBJ databases">
        <title>Novel Bdellovibrio Species Isolated from Svalbard: Designation Bdellovibrio svalbardensis.</title>
        <authorList>
            <person name="Mitchell R.J."/>
            <person name="Choi S.Y."/>
        </authorList>
    </citation>
    <scope>NUCLEOTIDE SEQUENCE</scope>
    <source>
        <strain evidence="3">PAP01</strain>
    </source>
</reference>
<name>A0ABT6DFQ1_9BACT</name>
<dbReference type="InterPro" id="IPR023346">
    <property type="entry name" value="Lysozyme-like_dom_sf"/>
</dbReference>
<evidence type="ECO:0000259" key="2">
    <source>
        <dbReference type="Pfam" id="PF01464"/>
    </source>
</evidence>
<dbReference type="SUPFAM" id="SSF53955">
    <property type="entry name" value="Lysozyme-like"/>
    <property type="match status" value="1"/>
</dbReference>
<dbReference type="InterPro" id="IPR008258">
    <property type="entry name" value="Transglycosylase_SLT_dom_1"/>
</dbReference>